<proteinExistence type="predicted"/>
<keyword evidence="2" id="KW-1185">Reference proteome</keyword>
<accession>A0A1Y6K565</accession>
<dbReference type="KEGG" id="abat:CFX1CAM_0953"/>
<organism evidence="1 2">
    <name type="scientific">Candidatus Brevifilum fermentans</name>
    <dbReference type="NCBI Taxonomy" id="1986204"/>
    <lineage>
        <taxon>Bacteria</taxon>
        <taxon>Bacillati</taxon>
        <taxon>Chloroflexota</taxon>
        <taxon>Anaerolineae</taxon>
        <taxon>Anaerolineales</taxon>
        <taxon>Anaerolineaceae</taxon>
        <taxon>Candidatus Brevifilum</taxon>
    </lineage>
</organism>
<evidence type="ECO:0000313" key="2">
    <source>
        <dbReference type="Proteomes" id="UP000195514"/>
    </source>
</evidence>
<evidence type="ECO:0000313" key="1">
    <source>
        <dbReference type="EMBL" id="SMX54018.1"/>
    </source>
</evidence>
<dbReference type="Proteomes" id="UP000195514">
    <property type="component" value="Chromosome I"/>
</dbReference>
<reference evidence="2" key="1">
    <citation type="submission" date="2017-05" db="EMBL/GenBank/DDBJ databases">
        <authorList>
            <person name="Kirkegaard R."/>
            <person name="Mcilroy J S."/>
        </authorList>
    </citation>
    <scope>NUCLEOTIDE SEQUENCE [LARGE SCALE GENOMIC DNA]</scope>
</reference>
<dbReference type="EMBL" id="LT859958">
    <property type="protein sequence ID" value="SMX54018.1"/>
    <property type="molecule type" value="Genomic_DNA"/>
</dbReference>
<dbReference type="AlphaFoldDB" id="A0A1Y6K565"/>
<name>A0A1Y6K565_9CHLR</name>
<sequence>MLPCIESIVGLSFHSSFYLNLVCILSSNNFFVYTSREFLLLSILSLLFER</sequence>
<protein>
    <submittedName>
        <fullName evidence="1">Uncharacterized protein</fullName>
    </submittedName>
</protein>
<gene>
    <name evidence="1" type="ORF">CFX1CAM_0953</name>
</gene>